<evidence type="ECO:0000313" key="6">
    <source>
        <dbReference type="Proteomes" id="UP001516023"/>
    </source>
</evidence>
<evidence type="ECO:0000256" key="1">
    <source>
        <dbReference type="ARBA" id="ARBA00022468"/>
    </source>
</evidence>
<evidence type="ECO:0000313" key="5">
    <source>
        <dbReference type="EMBL" id="KAL3792656.1"/>
    </source>
</evidence>
<reference evidence="5 6" key="1">
    <citation type="journal article" date="2020" name="G3 (Bethesda)">
        <title>Improved Reference Genome for Cyclotella cryptica CCMP332, a Model for Cell Wall Morphogenesis, Salinity Adaptation, and Lipid Production in Diatoms (Bacillariophyta).</title>
        <authorList>
            <person name="Roberts W.R."/>
            <person name="Downey K.M."/>
            <person name="Ruck E.C."/>
            <person name="Traller J.C."/>
            <person name="Alverson A.J."/>
        </authorList>
    </citation>
    <scope>NUCLEOTIDE SEQUENCE [LARGE SCALE GENOMIC DNA]</scope>
    <source>
        <strain evidence="5 6">CCMP332</strain>
    </source>
</reference>
<proteinExistence type="predicted"/>
<dbReference type="InterPro" id="IPR032675">
    <property type="entry name" value="LRR_dom_sf"/>
</dbReference>
<feature type="chain" id="PRO_5044797424" evidence="4">
    <location>
        <begin position="21"/>
        <end position="724"/>
    </location>
</feature>
<accession>A0ABD3PY68</accession>
<dbReference type="Proteomes" id="UP001516023">
    <property type="component" value="Unassembled WGS sequence"/>
</dbReference>
<dbReference type="PANTHER" id="PTHR24113">
    <property type="entry name" value="RAN GTPASE-ACTIVATING PROTEIN 1"/>
    <property type="match status" value="1"/>
</dbReference>
<dbReference type="SUPFAM" id="SSF52047">
    <property type="entry name" value="RNI-like"/>
    <property type="match status" value="1"/>
</dbReference>
<dbReference type="Gene3D" id="3.80.10.10">
    <property type="entry name" value="Ribonuclease Inhibitor"/>
    <property type="match status" value="1"/>
</dbReference>
<keyword evidence="4" id="KW-0732">Signal</keyword>
<keyword evidence="3" id="KW-0677">Repeat</keyword>
<dbReference type="AlphaFoldDB" id="A0ABD3PY68"/>
<evidence type="ECO:0000256" key="2">
    <source>
        <dbReference type="ARBA" id="ARBA00022614"/>
    </source>
</evidence>
<gene>
    <name evidence="5" type="ORF">HJC23_009384</name>
</gene>
<dbReference type="Pfam" id="PF13516">
    <property type="entry name" value="LRR_6"/>
    <property type="match status" value="3"/>
</dbReference>
<dbReference type="EMBL" id="JABMIG020000099">
    <property type="protein sequence ID" value="KAL3792656.1"/>
    <property type="molecule type" value="Genomic_DNA"/>
</dbReference>
<name>A0ABD3PY68_9STRA</name>
<keyword evidence="1" id="KW-0343">GTPase activation</keyword>
<keyword evidence="6" id="KW-1185">Reference proteome</keyword>
<sequence length="724" mass="77438">MISLLFILHATVILPRRAVASETHGAQLSVEIDHKYIYQSHVFHSKPQSVIDLVLSDVREVNEGSGGRTVLDIDASSSQLDDGAIISLVERLVPTVQETIRGDVKRKVLIKLALGMNRLTPSGASKLFDSLSNSGVNAENNGNETSTNDNVHLSDNTIDDQSVECAGALPDVSVALNNQTTLSSPSNTTHNASIQLPHDGEDLDTNQVQTSEPIIELEELDLSFSDIGGHGTQFIGLDLVNSARRLFERGLNCHSTNDPLLVPRVLAMENCGIGPAFCRSIGRGILNAFENRRHSKHSYRPSVLRIGGNHAVGDQGAVAIAAALRLAVQNLDSEVDLENDHLTQHRGLEELDLSSCNVGDTGAESLALALAFNPCCLSKLDLSNNQITDVGAKTIGRALVEAHRVKVLRRGIPGYVLEEIVLDNNVQIGDGGAVALAEAIACGAIRSISLRSCSVKAEGAAAFGKAISSLTKEKCGLHDDSINLHVDLSGNAFGIKPAKKKKGAAYSAGLLRDKASSHISYIGKTLQKGWKEGLKGAGVSMGLTVDSDDDEENLSIMGGLINTEDDREDEQLFEASARCGARSFSAEILKGKNDGQGVSKEYTGQLSVYVAMRRCSLDDGATDALSAAVTEMMKNPGTNLVIDVSMNSVGPQTVTALLRDKNEEKLLISMAKRHMNALAVMNEARERAALAAESAVARADMEKKFGGFLHEDGPDFEFDEYDDD</sequence>
<dbReference type="InterPro" id="IPR001611">
    <property type="entry name" value="Leu-rich_rpt"/>
</dbReference>
<organism evidence="5 6">
    <name type="scientific">Cyclotella cryptica</name>
    <dbReference type="NCBI Taxonomy" id="29204"/>
    <lineage>
        <taxon>Eukaryota</taxon>
        <taxon>Sar</taxon>
        <taxon>Stramenopiles</taxon>
        <taxon>Ochrophyta</taxon>
        <taxon>Bacillariophyta</taxon>
        <taxon>Coscinodiscophyceae</taxon>
        <taxon>Thalassiosirophycidae</taxon>
        <taxon>Stephanodiscales</taxon>
        <taxon>Stephanodiscaceae</taxon>
        <taxon>Cyclotella</taxon>
    </lineage>
</organism>
<dbReference type="SMART" id="SM00368">
    <property type="entry name" value="LRR_RI"/>
    <property type="match status" value="6"/>
</dbReference>
<dbReference type="PANTHER" id="PTHR24113:SF12">
    <property type="entry name" value="RAN GTPASE-ACTIVATING PROTEIN 1"/>
    <property type="match status" value="1"/>
</dbReference>
<dbReference type="GO" id="GO:0005096">
    <property type="term" value="F:GTPase activator activity"/>
    <property type="evidence" value="ECO:0007669"/>
    <property type="project" value="UniProtKB-KW"/>
</dbReference>
<feature type="signal peptide" evidence="4">
    <location>
        <begin position="1"/>
        <end position="20"/>
    </location>
</feature>
<comment type="caution">
    <text evidence="5">The sequence shown here is derived from an EMBL/GenBank/DDBJ whole genome shotgun (WGS) entry which is preliminary data.</text>
</comment>
<evidence type="ECO:0000256" key="4">
    <source>
        <dbReference type="SAM" id="SignalP"/>
    </source>
</evidence>
<keyword evidence="2" id="KW-0433">Leucine-rich repeat</keyword>
<dbReference type="InterPro" id="IPR027038">
    <property type="entry name" value="RanGap"/>
</dbReference>
<evidence type="ECO:0000256" key="3">
    <source>
        <dbReference type="ARBA" id="ARBA00022737"/>
    </source>
</evidence>
<protein>
    <submittedName>
        <fullName evidence="5">Uncharacterized protein</fullName>
    </submittedName>
</protein>